<dbReference type="GO" id="GO:0035438">
    <property type="term" value="F:cyclic-di-GMP binding"/>
    <property type="evidence" value="ECO:0007669"/>
    <property type="project" value="InterPro"/>
</dbReference>
<evidence type="ECO:0000313" key="3">
    <source>
        <dbReference type="Proteomes" id="UP000054314"/>
    </source>
</evidence>
<keyword evidence="3" id="KW-1185">Reference proteome</keyword>
<dbReference type="Gene3D" id="2.40.10.220">
    <property type="entry name" value="predicted glycosyltransferase like domains"/>
    <property type="match status" value="1"/>
</dbReference>
<dbReference type="SUPFAM" id="SSF141371">
    <property type="entry name" value="PilZ domain-like"/>
    <property type="match status" value="1"/>
</dbReference>
<protein>
    <recommendedName>
        <fullName evidence="1">PilZ domain-containing protein</fullName>
    </recommendedName>
</protein>
<sequence length="207" mass="23188">MSFDLDPCRVHADSGELLAEGFVREHEDDRLVVEAENFSGRWLEPGDPAVVQVMSALRGQCTYDATVAWAAAGRVELHGLRLQASVQQRAAVRVPTAIAVPVTHVVRDGVPESLEEPIQVVVVDISAHGVRLMSADPIEPETRLRLRLPVATPPLDLMVRVLRHTEAPRGWAHGCRFDRISERDEDVLFRFVLSEQRRRRAQHLDMA</sequence>
<comment type="caution">
    <text evidence="2">The sequence shown here is derived from an EMBL/GenBank/DDBJ whole genome shotgun (WGS) entry which is preliminary data.</text>
</comment>
<dbReference type="Proteomes" id="UP000054314">
    <property type="component" value="Unassembled WGS sequence"/>
</dbReference>
<dbReference type="RefSeq" id="WP_035059313.1">
    <property type="nucleotide sequence ID" value="NZ_AXCZ01000045.1"/>
</dbReference>
<gene>
    <name evidence="2" type="ORF">N869_14280</name>
</gene>
<dbReference type="AlphaFoldDB" id="A0A0A0BZP0"/>
<evidence type="ECO:0000313" key="2">
    <source>
        <dbReference type="EMBL" id="KGM13410.1"/>
    </source>
</evidence>
<dbReference type="InterPro" id="IPR009875">
    <property type="entry name" value="PilZ_domain"/>
</dbReference>
<dbReference type="OrthoDB" id="4824053at2"/>
<name>A0A0A0BZP0_9CELL</name>
<organism evidence="2 3">
    <name type="scientific">Cellulomonas bogoriensis 69B4 = DSM 16987</name>
    <dbReference type="NCBI Taxonomy" id="1386082"/>
    <lineage>
        <taxon>Bacteria</taxon>
        <taxon>Bacillati</taxon>
        <taxon>Actinomycetota</taxon>
        <taxon>Actinomycetes</taxon>
        <taxon>Micrococcales</taxon>
        <taxon>Cellulomonadaceae</taxon>
        <taxon>Cellulomonas</taxon>
    </lineage>
</organism>
<feature type="domain" description="PilZ" evidence="1">
    <location>
        <begin position="87"/>
        <end position="193"/>
    </location>
</feature>
<reference evidence="2 3" key="1">
    <citation type="submission" date="2013-08" db="EMBL/GenBank/DDBJ databases">
        <title>Genome sequencing of Cellulomonas bogoriensis 69B4.</title>
        <authorList>
            <person name="Chen F."/>
            <person name="Li Y."/>
            <person name="Wang G."/>
        </authorList>
    </citation>
    <scope>NUCLEOTIDE SEQUENCE [LARGE SCALE GENOMIC DNA]</scope>
    <source>
        <strain evidence="2 3">69B4</strain>
    </source>
</reference>
<dbReference type="Pfam" id="PF07238">
    <property type="entry name" value="PilZ"/>
    <property type="match status" value="1"/>
</dbReference>
<accession>A0A0A0BZP0</accession>
<evidence type="ECO:0000259" key="1">
    <source>
        <dbReference type="Pfam" id="PF07238"/>
    </source>
</evidence>
<dbReference type="EMBL" id="AXCZ01000045">
    <property type="protein sequence ID" value="KGM13410.1"/>
    <property type="molecule type" value="Genomic_DNA"/>
</dbReference>
<proteinExistence type="predicted"/>